<dbReference type="PANTHER" id="PTHR42731">
    <property type="entry name" value="SLL1084 PROTEIN"/>
    <property type="match status" value="1"/>
</dbReference>
<dbReference type="GO" id="GO:0003824">
    <property type="term" value="F:catalytic activity"/>
    <property type="evidence" value="ECO:0007669"/>
    <property type="project" value="InterPro"/>
</dbReference>
<organism evidence="2 3">
    <name type="scientific">Vulcanisaeta moutnovskia (strain 768-28)</name>
    <dbReference type="NCBI Taxonomy" id="985053"/>
    <lineage>
        <taxon>Archaea</taxon>
        <taxon>Thermoproteota</taxon>
        <taxon>Thermoprotei</taxon>
        <taxon>Thermoproteales</taxon>
        <taxon>Thermoproteaceae</taxon>
        <taxon>Vulcanisaeta</taxon>
    </lineage>
</organism>
<dbReference type="CDD" id="cd01335">
    <property type="entry name" value="Radical_SAM"/>
    <property type="match status" value="1"/>
</dbReference>
<evidence type="ECO:0000313" key="2">
    <source>
        <dbReference type="EMBL" id="ADY01854.1"/>
    </source>
</evidence>
<evidence type="ECO:0000259" key="1">
    <source>
        <dbReference type="PROSITE" id="PS51918"/>
    </source>
</evidence>
<dbReference type="OrthoDB" id="358785at2157"/>
<dbReference type="GO" id="GO:0051536">
    <property type="term" value="F:iron-sulfur cluster binding"/>
    <property type="evidence" value="ECO:0007669"/>
    <property type="project" value="InterPro"/>
</dbReference>
<dbReference type="SUPFAM" id="SSF102114">
    <property type="entry name" value="Radical SAM enzymes"/>
    <property type="match status" value="1"/>
</dbReference>
<dbReference type="GeneID" id="10289302"/>
<reference evidence="2 3" key="1">
    <citation type="journal article" date="2011" name="J. Bacteriol.">
        <title>Complete genome sequence of 'Vulcanisaeta moutnovskia' strain 768-28, a novel member of the hyperthermophilic crenarchaeal genus vulcanisaeta.</title>
        <authorList>
            <person name="Gumerov V.M."/>
            <person name="Mardanov A.V."/>
            <person name="Beletsky A.V."/>
            <person name="Prokofeva M.I."/>
            <person name="Bonch-Osmolovskaya E.A."/>
            <person name="Ravin N.V."/>
            <person name="Skryabin K.G."/>
        </authorList>
    </citation>
    <scope>NUCLEOTIDE SEQUENCE [LARGE SCALE GENOMIC DNA]</scope>
    <source>
        <strain evidence="2 3">768-28</strain>
    </source>
</reference>
<keyword evidence="3" id="KW-1185">Reference proteome</keyword>
<dbReference type="PROSITE" id="PS51918">
    <property type="entry name" value="RADICAL_SAM"/>
    <property type="match status" value="1"/>
</dbReference>
<dbReference type="SFLD" id="SFLDS00029">
    <property type="entry name" value="Radical_SAM"/>
    <property type="match status" value="1"/>
</dbReference>
<proteinExistence type="predicted"/>
<evidence type="ECO:0000313" key="3">
    <source>
        <dbReference type="Proteomes" id="UP000007485"/>
    </source>
</evidence>
<name>F0QUE5_VULM7</name>
<dbReference type="STRING" id="985053.VMUT_1650"/>
<dbReference type="PANTHER" id="PTHR42731:SF4">
    <property type="entry name" value="RADICAL SAM DOMAIN PROTEIN"/>
    <property type="match status" value="1"/>
</dbReference>
<dbReference type="SFLD" id="SFLDG01082">
    <property type="entry name" value="B12-binding_domain_containing"/>
    <property type="match status" value="1"/>
</dbReference>
<dbReference type="AlphaFoldDB" id="F0QUE5"/>
<accession>F0QUE5</accession>
<dbReference type="eggNOG" id="arCOG01357">
    <property type="taxonomic scope" value="Archaea"/>
</dbReference>
<dbReference type="InterPro" id="IPR007197">
    <property type="entry name" value="rSAM"/>
</dbReference>
<feature type="domain" description="Radical SAM core" evidence="1">
    <location>
        <begin position="225"/>
        <end position="473"/>
    </location>
</feature>
<dbReference type="InterPro" id="IPR023404">
    <property type="entry name" value="rSAM_horseshoe"/>
</dbReference>
<sequence>MVLPKYDVILTTDRSMMSNYHGKEFLGFVTTGPLFITVGPFRKLGEWIHEYIAMPKMKVDKYGRPYQAPYGMRKIEAALLDSGINAAIIDPDHVHKYILNTKMLMLSHHDYFGLNPPSSTWSAIVGKESLNAYSFRRFMARIRPYIMDAKSRNGLKVVVGGPSAWQWLYLPELMDFYGIDTIFDGEGEKLVVDFVKRVLNNEPVPRYVYVGVNDVPSINEIPIIKYPAVNGFVEIGRGCPRGCAFCPVTIRPLRWYPLEKIEEELKLHVKYGIVHGLIHSDDVPLYGSTGVDLNPDKLIKLHQLVKRYYLTIAWSHTTLASVLTAEKKYNRLATKIAEIIEDEHQDWWGAQVGLETGSRRLAKAIMPGKAAPFKIEDWWDVVEEALGVMHDIKLIPALTVIVGLPGETEDDVMETIELLDRIRPYRSLVVPMFYVPMNHIRAEKDGWIIKYNLMPEHIELMKKMFEHSIYWAKDIVNHFYLRGPQYWPVRVAVNYFMNYVERRVRALYDRLDQIAAEIKNRKLVSKVEAPKLMELYSSSINTEDE</sequence>
<dbReference type="InterPro" id="IPR058240">
    <property type="entry name" value="rSAM_sf"/>
</dbReference>
<dbReference type="Proteomes" id="UP000007485">
    <property type="component" value="Chromosome"/>
</dbReference>
<dbReference type="Pfam" id="PF04055">
    <property type="entry name" value="Radical_SAM"/>
    <property type="match status" value="1"/>
</dbReference>
<protein>
    <submittedName>
        <fullName evidence="2">Radical SAM domain protein</fullName>
    </submittedName>
</protein>
<dbReference type="InterPro" id="IPR006638">
    <property type="entry name" value="Elp3/MiaA/NifB-like_rSAM"/>
</dbReference>
<gene>
    <name evidence="2" type="ordered locus">VMUT_1650</name>
</gene>
<dbReference type="RefSeq" id="WP_013605016.1">
    <property type="nucleotide sequence ID" value="NC_015151.1"/>
</dbReference>
<dbReference type="SMART" id="SM00729">
    <property type="entry name" value="Elp3"/>
    <property type="match status" value="1"/>
</dbReference>
<dbReference type="HOGENOM" id="CLU_032214_0_0_2"/>
<dbReference type="EMBL" id="CP002529">
    <property type="protein sequence ID" value="ADY01854.1"/>
    <property type="molecule type" value="Genomic_DNA"/>
</dbReference>
<dbReference type="Gene3D" id="3.80.30.20">
    <property type="entry name" value="tm_1862 like domain"/>
    <property type="match status" value="1"/>
</dbReference>
<dbReference type="KEGG" id="vmo:VMUT_1650"/>